<dbReference type="Gene3D" id="3.90.1170.50">
    <property type="entry name" value="Aldehyde oxidase/xanthine dehydrogenase, a/b hammerhead"/>
    <property type="match status" value="1"/>
</dbReference>
<accession>E3H6L7</accession>
<dbReference type="AlphaFoldDB" id="E3H6L7"/>
<protein>
    <submittedName>
        <fullName evidence="2">Aldehyde oxidase and xanthine dehydrogenase molybdopterin binding protein</fullName>
    </submittedName>
</protein>
<sequence>MSDFDVIGKNVIKKDAISKVTGKALFSSDYEFENMLYAKVLRSEVASAKIISIDTSKAKELQGVACVLTHKDIPGENRVGIIIKDEPVLVEDKIRRVGDALALVAAETIEIAEKALELISVEYEELPVVTDIFEAMKEDSPKVHGDTNILMEKNLIKGDVKEAFKKCDVIVENTYKTPAVAHMFIEPEAGVAKFEKGKISFWCSTQNPHFDRGEVARVLALPQSKVRGVRSEVGGGFGGKLDISVQCHIGLLTYYTKRPVKLVFSREESMQVSSKRHPHIMKVKTGATEDGKLLAMEAVFYADTGAYSSYGPAVVSRAMVHATGPYEIPNVKIKSTMMYTNNPMCGAMRGFGVPQVAIAHESQIDMIAEKLNISSFEIRLINAFKYGSKNANNQIMNNSIGIMETLEAAKKKADEILK</sequence>
<dbReference type="PANTHER" id="PTHR11908:SF157">
    <property type="entry name" value="XANTHINE DEHYDROGENASE SUBUNIT D-RELATED"/>
    <property type="match status" value="1"/>
</dbReference>
<organism evidence="2 3">
    <name type="scientific">Ilyobacter polytropus (strain ATCC 51220 / DSM 2926 / LMG 16218 / CuHBu1)</name>
    <dbReference type="NCBI Taxonomy" id="572544"/>
    <lineage>
        <taxon>Bacteria</taxon>
        <taxon>Fusobacteriati</taxon>
        <taxon>Fusobacteriota</taxon>
        <taxon>Fusobacteriia</taxon>
        <taxon>Fusobacteriales</taxon>
        <taxon>Fusobacteriaceae</taxon>
        <taxon>Ilyobacter</taxon>
    </lineage>
</organism>
<dbReference type="Pfam" id="PF02738">
    <property type="entry name" value="MoCoBD_1"/>
    <property type="match status" value="1"/>
</dbReference>
<keyword evidence="3" id="KW-1185">Reference proteome</keyword>
<evidence type="ECO:0000259" key="1">
    <source>
        <dbReference type="SMART" id="SM01008"/>
    </source>
</evidence>
<evidence type="ECO:0000313" key="2">
    <source>
        <dbReference type="EMBL" id="ADO81902.1"/>
    </source>
</evidence>
<dbReference type="SMART" id="SM01008">
    <property type="entry name" value="Ald_Xan_dh_C"/>
    <property type="match status" value="1"/>
</dbReference>
<dbReference type="Proteomes" id="UP000006875">
    <property type="component" value="Chromosome"/>
</dbReference>
<dbReference type="InterPro" id="IPR008274">
    <property type="entry name" value="AldOxase/xan_DH_MoCoBD1"/>
</dbReference>
<dbReference type="EMBL" id="CP002281">
    <property type="protein sequence ID" value="ADO81902.1"/>
    <property type="molecule type" value="Genomic_DNA"/>
</dbReference>
<dbReference type="InterPro" id="IPR016208">
    <property type="entry name" value="Ald_Oxase/xanthine_DH-like"/>
</dbReference>
<dbReference type="GO" id="GO:0005506">
    <property type="term" value="F:iron ion binding"/>
    <property type="evidence" value="ECO:0007669"/>
    <property type="project" value="InterPro"/>
</dbReference>
<dbReference type="InterPro" id="IPR037165">
    <property type="entry name" value="AldOxase/xan_DH_Mopterin-bd_sf"/>
</dbReference>
<dbReference type="InterPro" id="IPR000674">
    <property type="entry name" value="Ald_Oxase/Xan_DH_a/b"/>
</dbReference>
<dbReference type="SUPFAM" id="SSF56003">
    <property type="entry name" value="Molybdenum cofactor-binding domain"/>
    <property type="match status" value="1"/>
</dbReference>
<dbReference type="SUPFAM" id="SSF54665">
    <property type="entry name" value="CO dehydrogenase molybdoprotein N-domain-like"/>
    <property type="match status" value="1"/>
</dbReference>
<dbReference type="eggNOG" id="COG1529">
    <property type="taxonomic scope" value="Bacteria"/>
</dbReference>
<dbReference type="HOGENOM" id="CLU_001681_8_2_0"/>
<evidence type="ECO:0000313" key="3">
    <source>
        <dbReference type="Proteomes" id="UP000006875"/>
    </source>
</evidence>
<dbReference type="KEGG" id="ipo:Ilyop_0113"/>
<name>E3H6L7_ILYPC</name>
<dbReference type="PANTHER" id="PTHR11908">
    <property type="entry name" value="XANTHINE DEHYDROGENASE"/>
    <property type="match status" value="1"/>
</dbReference>
<proteinExistence type="predicted"/>
<dbReference type="STRING" id="572544.Ilyop_0113"/>
<dbReference type="Gene3D" id="3.30.365.10">
    <property type="entry name" value="Aldehyde oxidase/xanthine dehydrogenase, molybdopterin binding domain"/>
    <property type="match status" value="3"/>
</dbReference>
<feature type="domain" description="Aldehyde oxidase/xanthine dehydrogenase a/b hammerhead" evidence="1">
    <location>
        <begin position="21"/>
        <end position="127"/>
    </location>
</feature>
<dbReference type="Pfam" id="PF01315">
    <property type="entry name" value="Ald_Xan_dh_C"/>
    <property type="match status" value="1"/>
</dbReference>
<gene>
    <name evidence="2" type="ordered locus">Ilyop_0113</name>
</gene>
<dbReference type="InterPro" id="IPR036856">
    <property type="entry name" value="Ald_Oxase/Xan_DH_a/b_sf"/>
</dbReference>
<reference evidence="2 3" key="1">
    <citation type="journal article" date="2010" name="Stand. Genomic Sci.">
        <title>Complete genome sequence of Ilyobacter polytropus type strain (CuHbu1).</title>
        <authorList>
            <person name="Sikorski J."/>
            <person name="Chertkov O."/>
            <person name="Lapidus A."/>
            <person name="Nolan M."/>
            <person name="Lucas S."/>
            <person name="Del Rio T.G."/>
            <person name="Tice H."/>
            <person name="Cheng J.F."/>
            <person name="Tapia R."/>
            <person name="Han C."/>
            <person name="Goodwin L."/>
            <person name="Pitluck S."/>
            <person name="Liolios K."/>
            <person name="Ivanova N."/>
            <person name="Mavromatis K."/>
            <person name="Mikhailova N."/>
            <person name="Pati A."/>
            <person name="Chen A."/>
            <person name="Palaniappan K."/>
            <person name="Land M."/>
            <person name="Hauser L."/>
            <person name="Chang Y.J."/>
            <person name="Jeffries C.D."/>
            <person name="Brambilla E."/>
            <person name="Yasawong M."/>
            <person name="Rohde M."/>
            <person name="Pukall R."/>
            <person name="Spring S."/>
            <person name="Goker M."/>
            <person name="Woyke T."/>
            <person name="Bristow J."/>
            <person name="Eisen J.A."/>
            <person name="Markowitz V."/>
            <person name="Hugenholtz P."/>
            <person name="Kyrpides N.C."/>
            <person name="Klenk H.P."/>
        </authorList>
    </citation>
    <scope>NUCLEOTIDE SEQUENCE [LARGE SCALE GENOMIC DNA]</scope>
    <source>
        <strain evidence="3">ATCC 51220 / DSM 2926 / LMG 16218 / CuHBu1</strain>
    </source>
</reference>
<dbReference type="GO" id="GO:0016491">
    <property type="term" value="F:oxidoreductase activity"/>
    <property type="evidence" value="ECO:0007669"/>
    <property type="project" value="InterPro"/>
</dbReference>